<dbReference type="InterPro" id="IPR053111">
    <property type="entry name" value="Chloro_FKBP-type_PPIase"/>
</dbReference>
<sequence>MEHRAPWPWAPSARCVLERAAVAPAHSTYHARSVSAAAERPVRPGARRRSLAALLLGVSAVLSRCPSAARAKLLRSSREVARSKLEDGSEVVKLASGVQYVDRRVGRGEVPQMGDVVLAHVKGYLMEKDDPIFIDTYSDGAPLVFSLGTMTQGITEGLEEALATMTLGSVRLVQVPSYMGYPNGLARVGVKPPLRRPIPREGLRYEVELLRCVPAPKENGGDPSQRLCCSDPEYPCKVPPKLRLDVITDGS</sequence>
<comment type="caution">
    <text evidence="1">The sequence shown here is derived from an EMBL/GenBank/DDBJ whole genome shotgun (WGS) entry which is preliminary data.</text>
</comment>
<accession>A0ABP0NYU2</accession>
<evidence type="ECO:0000313" key="2">
    <source>
        <dbReference type="Proteomes" id="UP001642484"/>
    </source>
</evidence>
<gene>
    <name evidence="1" type="ORF">CCMP2556_LOCUS33884</name>
</gene>
<reference evidence="1 2" key="1">
    <citation type="submission" date="2024-02" db="EMBL/GenBank/DDBJ databases">
        <authorList>
            <person name="Chen Y."/>
            <person name="Shah S."/>
            <person name="Dougan E. K."/>
            <person name="Thang M."/>
            <person name="Chan C."/>
        </authorList>
    </citation>
    <scope>NUCLEOTIDE SEQUENCE [LARGE SCALE GENOMIC DNA]</scope>
</reference>
<evidence type="ECO:0000313" key="1">
    <source>
        <dbReference type="EMBL" id="CAK9068952.1"/>
    </source>
</evidence>
<proteinExistence type="predicted"/>
<dbReference type="InterPro" id="IPR046357">
    <property type="entry name" value="PPIase_dom_sf"/>
</dbReference>
<dbReference type="PANTHER" id="PTHR47598">
    <property type="entry name" value="PEPTIDYL-PROLYL CIS-TRANS ISOMERASE FKBP17-2, CHLOROPLASTIC"/>
    <property type="match status" value="1"/>
</dbReference>
<name>A0ABP0NYU2_9DINO</name>
<dbReference type="PROSITE" id="PS50059">
    <property type="entry name" value="FKBP_PPIASE"/>
    <property type="match status" value="1"/>
</dbReference>
<dbReference type="Gene3D" id="3.10.50.40">
    <property type="match status" value="1"/>
</dbReference>
<dbReference type="EMBL" id="CAXAMN010022384">
    <property type="protein sequence ID" value="CAK9068952.1"/>
    <property type="molecule type" value="Genomic_DNA"/>
</dbReference>
<organism evidence="1 2">
    <name type="scientific">Durusdinium trenchii</name>
    <dbReference type="NCBI Taxonomy" id="1381693"/>
    <lineage>
        <taxon>Eukaryota</taxon>
        <taxon>Sar</taxon>
        <taxon>Alveolata</taxon>
        <taxon>Dinophyceae</taxon>
        <taxon>Suessiales</taxon>
        <taxon>Symbiodiniaceae</taxon>
        <taxon>Durusdinium</taxon>
    </lineage>
</organism>
<dbReference type="SUPFAM" id="SSF54534">
    <property type="entry name" value="FKBP-like"/>
    <property type="match status" value="1"/>
</dbReference>
<dbReference type="Proteomes" id="UP001642484">
    <property type="component" value="Unassembled WGS sequence"/>
</dbReference>
<keyword evidence="2" id="KW-1185">Reference proteome</keyword>
<dbReference type="InterPro" id="IPR001179">
    <property type="entry name" value="PPIase_FKBP_dom"/>
</dbReference>
<dbReference type="Pfam" id="PF00254">
    <property type="entry name" value="FKBP_C"/>
    <property type="match status" value="1"/>
</dbReference>
<protein>
    <submittedName>
        <fullName evidence="1">Uncharacterized protein</fullName>
    </submittedName>
</protein>
<dbReference type="PANTHER" id="PTHR47598:SF1">
    <property type="entry name" value="PEPTIDYL-PROLYL CIS-TRANS ISOMERASE FKBP17-2, CHLOROPLASTIC"/>
    <property type="match status" value="1"/>
</dbReference>